<feature type="chain" id="PRO_5045038953" evidence="1">
    <location>
        <begin position="25"/>
        <end position="147"/>
    </location>
</feature>
<sequence length="147" mass="15749">MKDSLRLTALLLGVALLGACATNAGLRESNNLALYQAHAGEPVDSFSYYGSISGWTLLGDTTLAVWPRPSRAYLLELHGPCSDLAFAHAIALSSRMGQVHARFDDVTPLSRGSTPFPCRIREIRPLDVKALKRAGKLAQDQSAPSGT</sequence>
<comment type="caution">
    <text evidence="2">The sequence shown here is derived from an EMBL/GenBank/DDBJ whole genome shotgun (WGS) entry which is preliminary data.</text>
</comment>
<name>A0ABP9E243_9GAMM</name>
<reference evidence="3" key="1">
    <citation type="journal article" date="2019" name="Int. J. Syst. Evol. Microbiol.">
        <title>The Global Catalogue of Microorganisms (GCM) 10K type strain sequencing project: providing services to taxonomists for standard genome sequencing and annotation.</title>
        <authorList>
            <consortium name="The Broad Institute Genomics Platform"/>
            <consortium name="The Broad Institute Genome Sequencing Center for Infectious Disease"/>
            <person name="Wu L."/>
            <person name="Ma J."/>
        </authorList>
    </citation>
    <scope>NUCLEOTIDE SEQUENCE [LARGE SCALE GENOMIC DNA]</scope>
    <source>
        <strain evidence="3">JCM 18392</strain>
    </source>
</reference>
<evidence type="ECO:0000313" key="2">
    <source>
        <dbReference type="EMBL" id="GAA4867074.1"/>
    </source>
</evidence>
<dbReference type="Proteomes" id="UP001501323">
    <property type="component" value="Unassembled WGS sequence"/>
</dbReference>
<accession>A0ABP9E243</accession>
<evidence type="ECO:0000256" key="1">
    <source>
        <dbReference type="SAM" id="SignalP"/>
    </source>
</evidence>
<keyword evidence="1" id="KW-0732">Signal</keyword>
<dbReference type="RefSeq" id="WP_345295270.1">
    <property type="nucleotide sequence ID" value="NZ_BAABJY010000002.1"/>
</dbReference>
<protein>
    <submittedName>
        <fullName evidence="2">DUF6491 family protein</fullName>
    </submittedName>
</protein>
<feature type="signal peptide" evidence="1">
    <location>
        <begin position="1"/>
        <end position="24"/>
    </location>
</feature>
<dbReference type="PROSITE" id="PS51257">
    <property type="entry name" value="PROKAR_LIPOPROTEIN"/>
    <property type="match status" value="1"/>
</dbReference>
<keyword evidence="3" id="KW-1185">Reference proteome</keyword>
<organism evidence="2 3">
    <name type="scientific">Luteimonas vadosa</name>
    <dbReference type="NCBI Taxonomy" id="1165507"/>
    <lineage>
        <taxon>Bacteria</taxon>
        <taxon>Pseudomonadati</taxon>
        <taxon>Pseudomonadota</taxon>
        <taxon>Gammaproteobacteria</taxon>
        <taxon>Lysobacterales</taxon>
        <taxon>Lysobacteraceae</taxon>
        <taxon>Luteimonas</taxon>
    </lineage>
</organism>
<dbReference type="Pfam" id="PF20101">
    <property type="entry name" value="DUF6491"/>
    <property type="match status" value="1"/>
</dbReference>
<dbReference type="EMBL" id="BAABJY010000002">
    <property type="protein sequence ID" value="GAA4867074.1"/>
    <property type="molecule type" value="Genomic_DNA"/>
</dbReference>
<gene>
    <name evidence="2" type="ORF">GCM10023332_19280</name>
</gene>
<proteinExistence type="predicted"/>
<evidence type="ECO:0000313" key="3">
    <source>
        <dbReference type="Proteomes" id="UP001501323"/>
    </source>
</evidence>
<dbReference type="InterPro" id="IPR045500">
    <property type="entry name" value="DUF6491"/>
</dbReference>